<feature type="compositionally biased region" description="Polar residues" evidence="7">
    <location>
        <begin position="15"/>
        <end position="27"/>
    </location>
</feature>
<comment type="caution">
    <text evidence="9">The sequence shown here is derived from an EMBL/GenBank/DDBJ whole genome shotgun (WGS) entry which is preliminary data.</text>
</comment>
<evidence type="ECO:0000313" key="9">
    <source>
        <dbReference type="EMBL" id="KAL0435985.1"/>
    </source>
</evidence>
<gene>
    <name evidence="9" type="ORF">Sradi_0306400</name>
</gene>
<feature type="domain" description="DEAD-box RNA helicase Q" evidence="8">
    <location>
        <begin position="230"/>
        <end position="258"/>
    </location>
</feature>
<proteinExistence type="predicted"/>
<dbReference type="GO" id="GO:0016787">
    <property type="term" value="F:hydrolase activity"/>
    <property type="evidence" value="ECO:0007669"/>
    <property type="project" value="UniProtKB-KW"/>
</dbReference>
<accession>A0AAW2W2Y2</accession>
<organism evidence="9">
    <name type="scientific">Sesamum radiatum</name>
    <name type="common">Black benniseed</name>
    <dbReference type="NCBI Taxonomy" id="300843"/>
    <lineage>
        <taxon>Eukaryota</taxon>
        <taxon>Viridiplantae</taxon>
        <taxon>Streptophyta</taxon>
        <taxon>Embryophyta</taxon>
        <taxon>Tracheophyta</taxon>
        <taxon>Spermatophyta</taxon>
        <taxon>Magnoliopsida</taxon>
        <taxon>eudicotyledons</taxon>
        <taxon>Gunneridae</taxon>
        <taxon>Pentapetalae</taxon>
        <taxon>asterids</taxon>
        <taxon>lamiids</taxon>
        <taxon>Lamiales</taxon>
        <taxon>Pedaliaceae</taxon>
        <taxon>Sesamum</taxon>
    </lineage>
</organism>
<dbReference type="GO" id="GO:0005524">
    <property type="term" value="F:ATP binding"/>
    <property type="evidence" value="ECO:0007669"/>
    <property type="project" value="UniProtKB-KW"/>
</dbReference>
<dbReference type="EMBL" id="JACGWJ010000002">
    <property type="protein sequence ID" value="KAL0435985.1"/>
    <property type="molecule type" value="Genomic_DNA"/>
</dbReference>
<dbReference type="PROSITE" id="PS51195">
    <property type="entry name" value="Q_MOTIF"/>
    <property type="match status" value="1"/>
</dbReference>
<feature type="compositionally biased region" description="Acidic residues" evidence="7">
    <location>
        <begin position="43"/>
        <end position="62"/>
    </location>
</feature>
<dbReference type="Gene3D" id="3.40.50.300">
    <property type="entry name" value="P-loop containing nucleotide triphosphate hydrolases"/>
    <property type="match status" value="1"/>
</dbReference>
<keyword evidence="5" id="KW-0694">RNA-binding</keyword>
<evidence type="ECO:0000256" key="5">
    <source>
        <dbReference type="ARBA" id="ARBA00022884"/>
    </source>
</evidence>
<dbReference type="InterPro" id="IPR011545">
    <property type="entry name" value="DEAD/DEAH_box_helicase_dom"/>
</dbReference>
<protein>
    <submittedName>
        <fullName evidence="9">DEAD-box ATP-dependent RNA helicase 24</fullName>
    </submittedName>
</protein>
<dbReference type="AlphaFoldDB" id="A0AAW2W2Y2"/>
<dbReference type="Pfam" id="PF00270">
    <property type="entry name" value="DEAD"/>
    <property type="match status" value="1"/>
</dbReference>
<dbReference type="InterPro" id="IPR027417">
    <property type="entry name" value="P-loop_NTPase"/>
</dbReference>
<name>A0AAW2W2Y2_SESRA</name>
<dbReference type="InterPro" id="IPR014014">
    <property type="entry name" value="RNA_helicase_DEAD_Q_motif"/>
</dbReference>
<evidence type="ECO:0000256" key="3">
    <source>
        <dbReference type="ARBA" id="ARBA00022806"/>
    </source>
</evidence>
<evidence type="ECO:0000256" key="7">
    <source>
        <dbReference type="SAM" id="MobiDB-lite"/>
    </source>
</evidence>
<evidence type="ECO:0000256" key="1">
    <source>
        <dbReference type="ARBA" id="ARBA00022741"/>
    </source>
</evidence>
<keyword evidence="2" id="KW-0378">Hydrolase</keyword>
<keyword evidence="4" id="KW-0067">ATP-binding</keyword>
<reference evidence="9" key="1">
    <citation type="submission" date="2020-06" db="EMBL/GenBank/DDBJ databases">
        <authorList>
            <person name="Li T."/>
            <person name="Hu X."/>
            <person name="Zhang T."/>
            <person name="Song X."/>
            <person name="Zhang H."/>
            <person name="Dai N."/>
            <person name="Sheng W."/>
            <person name="Hou X."/>
            <person name="Wei L."/>
        </authorList>
    </citation>
    <scope>NUCLEOTIDE SEQUENCE</scope>
    <source>
        <strain evidence="9">G02</strain>
        <tissue evidence="9">Leaf</tissue>
    </source>
</reference>
<dbReference type="SUPFAM" id="SSF52540">
    <property type="entry name" value="P-loop containing nucleoside triphosphate hydrolases"/>
    <property type="match status" value="1"/>
</dbReference>
<reference evidence="9" key="2">
    <citation type="journal article" date="2024" name="Plant">
        <title>Genomic evolution and insights into agronomic trait innovations of Sesamum species.</title>
        <authorList>
            <person name="Miao H."/>
            <person name="Wang L."/>
            <person name="Qu L."/>
            <person name="Liu H."/>
            <person name="Sun Y."/>
            <person name="Le M."/>
            <person name="Wang Q."/>
            <person name="Wei S."/>
            <person name="Zheng Y."/>
            <person name="Lin W."/>
            <person name="Duan Y."/>
            <person name="Cao H."/>
            <person name="Xiong S."/>
            <person name="Wang X."/>
            <person name="Wei L."/>
            <person name="Li C."/>
            <person name="Ma Q."/>
            <person name="Ju M."/>
            <person name="Zhao R."/>
            <person name="Li G."/>
            <person name="Mu C."/>
            <person name="Tian Q."/>
            <person name="Mei H."/>
            <person name="Zhang T."/>
            <person name="Gao T."/>
            <person name="Zhang H."/>
        </authorList>
    </citation>
    <scope>NUCLEOTIDE SEQUENCE</scope>
    <source>
        <strain evidence="9">G02</strain>
    </source>
</reference>
<evidence type="ECO:0000256" key="4">
    <source>
        <dbReference type="ARBA" id="ARBA00022840"/>
    </source>
</evidence>
<dbReference type="GO" id="GO:0003723">
    <property type="term" value="F:RNA binding"/>
    <property type="evidence" value="ECO:0007669"/>
    <property type="project" value="UniProtKB-KW"/>
</dbReference>
<keyword evidence="1" id="KW-0547">Nucleotide-binding</keyword>
<dbReference type="GO" id="GO:0003724">
    <property type="term" value="F:RNA helicase activity"/>
    <property type="evidence" value="ECO:0007669"/>
    <property type="project" value="InterPro"/>
</dbReference>
<evidence type="ECO:0000259" key="8">
    <source>
        <dbReference type="PROSITE" id="PS51195"/>
    </source>
</evidence>
<keyword evidence="3 9" id="KW-0347">Helicase</keyword>
<evidence type="ECO:0000256" key="6">
    <source>
        <dbReference type="PROSITE-ProRule" id="PRU00552"/>
    </source>
</evidence>
<dbReference type="PANTHER" id="PTHR47958">
    <property type="entry name" value="ATP-DEPENDENT RNA HELICASE DBP3"/>
    <property type="match status" value="1"/>
</dbReference>
<feature type="region of interest" description="Disordered" evidence="7">
    <location>
        <begin position="1"/>
        <end position="106"/>
    </location>
</feature>
<sequence>MSKRKFGFEGFGINRQPTYNFERSQPPQRLYVPPSSRGGGGGGDDDADLDNIEYAEDRDTSDEAVPNNNNGAAADEDEVDPLDAFMEGLQEEMKSAPPPKAKEKLDRYKDDVEDDPMESFLKAKKDVVLQLAADALHAGYNSDEEVYAAAKAVDAGMIEYDSDDNPIVLDKKKIEPIPALDHSSIDYEPFNKDFYEEKPSISGMSDQDVADYRKSLAIRVSGFDVPRPIKTFEDCGFSVELMKAIAKQAYEKPTPIQCQALPIVLSGRDIIGIAKTGSGKTASFVLPMVVHIMDQPELQKRKVPLE</sequence>
<evidence type="ECO:0000256" key="2">
    <source>
        <dbReference type="ARBA" id="ARBA00022801"/>
    </source>
</evidence>
<feature type="short sequence motif" description="Q motif" evidence="6">
    <location>
        <begin position="230"/>
        <end position="258"/>
    </location>
</feature>